<comment type="similarity">
    <text evidence="2 11">Belongs to the copper/topaquinone oxidase family.</text>
</comment>
<keyword evidence="8" id="KW-1015">Disulfide bond</keyword>
<dbReference type="GeneID" id="28730099"/>
<dbReference type="GO" id="GO:0048038">
    <property type="term" value="F:quinone binding"/>
    <property type="evidence" value="ECO:0007669"/>
    <property type="project" value="InterPro"/>
</dbReference>
<dbReference type="SUPFAM" id="SSF49998">
    <property type="entry name" value="Amine oxidase catalytic domain"/>
    <property type="match status" value="1"/>
</dbReference>
<gene>
    <name evidence="14" type="ORF">Malapachy_3764</name>
</gene>
<comment type="subunit">
    <text evidence="3">Homodimer.</text>
</comment>
<dbReference type="FunFam" id="2.70.98.20:FF:000001">
    <property type="entry name" value="Amine oxidase"/>
    <property type="match status" value="1"/>
</dbReference>
<comment type="cofactor">
    <cofactor evidence="11">
        <name>Cu cation</name>
        <dbReference type="ChEBI" id="CHEBI:23378"/>
    </cofactor>
    <text evidence="11">Contains 1 topaquinone per subunit.</text>
</comment>
<dbReference type="PANTHER" id="PTHR10638:SF91">
    <property type="entry name" value="AMINE OXIDASE"/>
    <property type="match status" value="1"/>
</dbReference>
<evidence type="ECO:0000256" key="2">
    <source>
        <dbReference type="ARBA" id="ARBA00007983"/>
    </source>
</evidence>
<evidence type="ECO:0000313" key="15">
    <source>
        <dbReference type="Proteomes" id="UP000037751"/>
    </source>
</evidence>
<dbReference type="PANTHER" id="PTHR10638">
    <property type="entry name" value="COPPER AMINE OXIDASE"/>
    <property type="match status" value="1"/>
</dbReference>
<evidence type="ECO:0000256" key="1">
    <source>
        <dbReference type="ARBA" id="ARBA00001935"/>
    </source>
</evidence>
<dbReference type="InterPro" id="IPR015802">
    <property type="entry name" value="Cu_amine_oxidase_N3"/>
</dbReference>
<protein>
    <recommendedName>
        <fullName evidence="11">Amine oxidase</fullName>
        <ecNumber evidence="11">1.4.3.-</ecNumber>
    </recommendedName>
</protein>
<evidence type="ECO:0000259" key="12">
    <source>
        <dbReference type="Pfam" id="PF01179"/>
    </source>
</evidence>
<feature type="modified residue" description="2',4',5'-topaquinone" evidence="10">
    <location>
        <position position="396"/>
    </location>
</feature>
<evidence type="ECO:0000256" key="10">
    <source>
        <dbReference type="PIRSR" id="PIRSR600269-51"/>
    </source>
</evidence>
<comment type="PTM">
    <text evidence="10 11">Topaquinone (TPQ) is generated by copper-dependent autoxidation of a specific tyrosyl residue.</text>
</comment>
<dbReference type="Pfam" id="PF01179">
    <property type="entry name" value="Cu_amine_oxid"/>
    <property type="match status" value="1"/>
</dbReference>
<dbReference type="EC" id="1.4.3.-" evidence="11"/>
<dbReference type="RefSeq" id="XP_017991912.1">
    <property type="nucleotide sequence ID" value="XM_018138223.1"/>
</dbReference>
<evidence type="ECO:0000256" key="7">
    <source>
        <dbReference type="ARBA" id="ARBA00023008"/>
    </source>
</evidence>
<name>A0A0M8MUY5_9BASI</name>
<dbReference type="GO" id="GO:0005507">
    <property type="term" value="F:copper ion binding"/>
    <property type="evidence" value="ECO:0007669"/>
    <property type="project" value="InterPro"/>
</dbReference>
<sequence>MSPHPLDPALPEELEAAVEFIKQRFDPDVNIFWYAGSVYEPPKSELLPYLRAERQGKPRQPPARRITIYFGIVHTPRNFEAVVDLGQGAIVGFKELSRVHQPPLVLAEVDIAREVTLTSELVQAEAKRLDIPMDLVFAEPWDYGREDEHETPRSSQVFMYMLNPETCEPESNPYAFPLDFMVIVDLEQRVVSKVVHLNLEVDTISKSVKNGGYKYSRPVEPEYVHELQSQKMRESVKPLRVVQPEGPSFNVQGQLIEWEKWRFRVSFNWREGFVLHDICFDNREVIYRMALAEMFVPYGDPRKPLNRKSAFDLGNIGAGNAANNLGLGCDCLGVIKYLDGYLLGSDGKAMKMPNVICIHEVDAGIQWKHTNTVTGKAVVVRRRQLQLQMIITVANYEYAFYFIFDQSGEIMFETLATGILSTTPIDPDNKDPCAYGTRVAPGVLAPYHQHIFNLRIDPMIDGHDNSLQVVDSVPMPLDKDTNPYGIGYTTETRTVTVSGTEQIDVSKNRVFKIINSNKINPTTLQPVGFKLVPIASQMLLADENSWHARRSNYCTDPIWVTKYKDDELYPAGKFTSQSIGDDGLRRYVNRKDPVENEDIVIWHTYGFTHNPRPEDFPVMPAETARVLIKPNGFFEYNPTLDVPPSKQAFNQSVSYEDSKANAAKKGTCCKM</sequence>
<evidence type="ECO:0000256" key="3">
    <source>
        <dbReference type="ARBA" id="ARBA00011738"/>
    </source>
</evidence>
<accession>A0A0M8MUY5</accession>
<evidence type="ECO:0000256" key="6">
    <source>
        <dbReference type="ARBA" id="ARBA00023002"/>
    </source>
</evidence>
<dbReference type="GO" id="GO:0009308">
    <property type="term" value="P:amine metabolic process"/>
    <property type="evidence" value="ECO:0007669"/>
    <property type="project" value="UniProtKB-UniRule"/>
</dbReference>
<dbReference type="EMBL" id="LGAV01000004">
    <property type="protein sequence ID" value="KOS14280.1"/>
    <property type="molecule type" value="Genomic_DNA"/>
</dbReference>
<dbReference type="Pfam" id="PF02728">
    <property type="entry name" value="Cu_amine_oxidN3"/>
    <property type="match status" value="1"/>
</dbReference>
<dbReference type="AlphaFoldDB" id="A0A0M8MUY5"/>
<dbReference type="InterPro" id="IPR015798">
    <property type="entry name" value="Cu_amine_oxidase_C"/>
</dbReference>
<evidence type="ECO:0000256" key="9">
    <source>
        <dbReference type="PIRSR" id="PIRSR600269-50"/>
    </source>
</evidence>
<dbReference type="STRING" id="77020.A0A0M8MUY5"/>
<comment type="caution">
    <text evidence="14">The sequence shown here is derived from an EMBL/GenBank/DDBJ whole genome shotgun (WGS) entry which is preliminary data.</text>
</comment>
<comment type="cofactor">
    <cofactor evidence="1">
        <name>Cu cation</name>
        <dbReference type="ChEBI" id="CHEBI:23378"/>
    </cofactor>
</comment>
<dbReference type="SUPFAM" id="SSF54416">
    <property type="entry name" value="Amine oxidase N-terminal region"/>
    <property type="match status" value="2"/>
</dbReference>
<feature type="domain" description="Copper amine oxidase catalytic" evidence="12">
    <location>
        <begin position="240"/>
        <end position="640"/>
    </location>
</feature>
<proteinExistence type="inferred from homology"/>
<dbReference type="OrthoDB" id="5379943at2759"/>
<evidence type="ECO:0000256" key="5">
    <source>
        <dbReference type="ARBA" id="ARBA00022772"/>
    </source>
</evidence>
<dbReference type="Gene3D" id="3.10.450.40">
    <property type="match status" value="2"/>
</dbReference>
<dbReference type="InterPro" id="IPR036460">
    <property type="entry name" value="Cu_amine_oxidase_C_sf"/>
</dbReference>
<dbReference type="GO" id="GO:0008131">
    <property type="term" value="F:primary methylamine oxidase activity"/>
    <property type="evidence" value="ECO:0007669"/>
    <property type="project" value="InterPro"/>
</dbReference>
<dbReference type="Gene3D" id="2.70.98.20">
    <property type="entry name" value="Copper amine oxidase, catalytic domain"/>
    <property type="match status" value="1"/>
</dbReference>
<dbReference type="InterPro" id="IPR016182">
    <property type="entry name" value="Cu_amine_oxidase_N-reg"/>
</dbReference>
<evidence type="ECO:0000256" key="11">
    <source>
        <dbReference type="RuleBase" id="RU000672"/>
    </source>
</evidence>
<keyword evidence="4 11" id="KW-0479">Metal-binding</keyword>
<evidence type="ECO:0000256" key="4">
    <source>
        <dbReference type="ARBA" id="ARBA00022723"/>
    </source>
</evidence>
<keyword evidence="15" id="KW-1185">Reference proteome</keyword>
<feature type="active site" description="Schiff-base intermediate with substrate; via topaquinone" evidence="9">
    <location>
        <position position="396"/>
    </location>
</feature>
<keyword evidence="5 9" id="KW-0801">TPQ</keyword>
<evidence type="ECO:0000256" key="8">
    <source>
        <dbReference type="ARBA" id="ARBA00023157"/>
    </source>
</evidence>
<dbReference type="InterPro" id="IPR000269">
    <property type="entry name" value="Cu_amine_oxidase"/>
</dbReference>
<organism evidence="14 15">
    <name type="scientific">Malassezia pachydermatis</name>
    <dbReference type="NCBI Taxonomy" id="77020"/>
    <lineage>
        <taxon>Eukaryota</taxon>
        <taxon>Fungi</taxon>
        <taxon>Dikarya</taxon>
        <taxon>Basidiomycota</taxon>
        <taxon>Ustilaginomycotina</taxon>
        <taxon>Malasseziomycetes</taxon>
        <taxon>Malasseziales</taxon>
        <taxon>Malasseziaceae</taxon>
        <taxon>Malassezia</taxon>
    </lineage>
</organism>
<keyword evidence="6 11" id="KW-0560">Oxidoreductase</keyword>
<evidence type="ECO:0000259" key="13">
    <source>
        <dbReference type="Pfam" id="PF02728"/>
    </source>
</evidence>
<dbReference type="Proteomes" id="UP000037751">
    <property type="component" value="Unassembled WGS sequence"/>
</dbReference>
<feature type="active site" description="Proton acceptor" evidence="9">
    <location>
        <position position="312"/>
    </location>
</feature>
<keyword evidence="7 11" id="KW-0186">Copper</keyword>
<evidence type="ECO:0000313" key="14">
    <source>
        <dbReference type="EMBL" id="KOS14280.1"/>
    </source>
</evidence>
<feature type="domain" description="Copper amine oxidase N3-terminal" evidence="13">
    <location>
        <begin position="102"/>
        <end position="193"/>
    </location>
</feature>
<dbReference type="VEuPathDB" id="FungiDB:Malapachy_3764"/>
<reference evidence="14 15" key="1">
    <citation type="submission" date="2015-07" db="EMBL/GenBank/DDBJ databases">
        <title>Draft Genome Sequence of Malassezia furfur CBS1878 and Malassezia pachydermatis CBS1879.</title>
        <authorList>
            <person name="Triana S."/>
            <person name="Ohm R."/>
            <person name="Gonzalez A."/>
            <person name="DeCock H."/>
            <person name="Restrepo S."/>
            <person name="Celis A."/>
        </authorList>
    </citation>
    <scope>NUCLEOTIDE SEQUENCE [LARGE SCALE GENOMIC DNA]</scope>
    <source>
        <strain evidence="14 15">CBS 1879</strain>
    </source>
</reference>